<evidence type="ECO:0000313" key="3">
    <source>
        <dbReference type="Proteomes" id="UP001497482"/>
    </source>
</evidence>
<dbReference type="EMBL" id="OZ035826">
    <property type="protein sequence ID" value="CAL1604998.1"/>
    <property type="molecule type" value="Genomic_DNA"/>
</dbReference>
<dbReference type="Proteomes" id="UP001497482">
    <property type="component" value="Chromosome 4"/>
</dbReference>
<evidence type="ECO:0000256" key="1">
    <source>
        <dbReference type="SAM" id="MobiDB-lite"/>
    </source>
</evidence>
<feature type="region of interest" description="Disordered" evidence="1">
    <location>
        <begin position="22"/>
        <end position="43"/>
    </location>
</feature>
<keyword evidence="3" id="KW-1185">Reference proteome</keyword>
<dbReference type="AlphaFoldDB" id="A0AAV2LV11"/>
<accession>A0AAV2LV11</accession>
<reference evidence="2 3" key="1">
    <citation type="submission" date="2024-04" db="EMBL/GenBank/DDBJ databases">
        <authorList>
            <person name="Waldvogel A.-M."/>
            <person name="Schoenle A."/>
        </authorList>
    </citation>
    <scope>NUCLEOTIDE SEQUENCE [LARGE SCALE GENOMIC DNA]</scope>
</reference>
<sequence length="80" mass="8636">MIALRDIWRREDGWISELDRLSPSEQSRVLPAPSSAPGAGTTALGLCPGTVPCQPEQPVDQWSWHHHTVALSAGHSAKSP</sequence>
<evidence type="ECO:0000313" key="2">
    <source>
        <dbReference type="EMBL" id="CAL1604998.1"/>
    </source>
</evidence>
<name>A0AAV2LV11_KNICA</name>
<gene>
    <name evidence="2" type="ORF">KC01_LOCUS32424</name>
</gene>
<protein>
    <submittedName>
        <fullName evidence="2">Uncharacterized protein</fullName>
    </submittedName>
</protein>
<proteinExistence type="predicted"/>
<organism evidence="2 3">
    <name type="scientific">Knipowitschia caucasica</name>
    <name type="common">Caucasian dwarf goby</name>
    <name type="synonym">Pomatoschistus caucasicus</name>
    <dbReference type="NCBI Taxonomy" id="637954"/>
    <lineage>
        <taxon>Eukaryota</taxon>
        <taxon>Metazoa</taxon>
        <taxon>Chordata</taxon>
        <taxon>Craniata</taxon>
        <taxon>Vertebrata</taxon>
        <taxon>Euteleostomi</taxon>
        <taxon>Actinopterygii</taxon>
        <taxon>Neopterygii</taxon>
        <taxon>Teleostei</taxon>
        <taxon>Neoteleostei</taxon>
        <taxon>Acanthomorphata</taxon>
        <taxon>Gobiaria</taxon>
        <taxon>Gobiiformes</taxon>
        <taxon>Gobioidei</taxon>
        <taxon>Gobiidae</taxon>
        <taxon>Gobiinae</taxon>
        <taxon>Knipowitschia</taxon>
    </lineage>
</organism>